<protein>
    <submittedName>
        <fullName evidence="16">E3 ubiquitin-protein ligase Itchy</fullName>
    </submittedName>
</protein>
<dbReference type="Gene3D" id="1.20.58.2190">
    <property type="match status" value="1"/>
</dbReference>
<dbReference type="PANTHER" id="PTHR11254:SF440">
    <property type="entry name" value="E3 UBIQUITIN-PROTEIN LIGASE NEDD-4"/>
    <property type="match status" value="1"/>
</dbReference>
<dbReference type="Gene3D" id="2.30.30.380">
    <property type="entry name" value="Zn-finger domain of Sec23/24"/>
    <property type="match status" value="1"/>
</dbReference>
<comment type="pathway">
    <text evidence="3">Protein modification; protein ubiquitination.</text>
</comment>
<evidence type="ECO:0000313" key="17">
    <source>
        <dbReference type="Proteomes" id="UP000186817"/>
    </source>
</evidence>
<feature type="compositionally biased region" description="Basic and acidic residues" evidence="13">
    <location>
        <begin position="143"/>
        <end position="152"/>
    </location>
</feature>
<dbReference type="GO" id="GO:0005737">
    <property type="term" value="C:cytoplasm"/>
    <property type="evidence" value="ECO:0007669"/>
    <property type="project" value="TreeGrafter"/>
</dbReference>
<dbReference type="PROSITE" id="PS01358">
    <property type="entry name" value="ZF_RANBP2_1"/>
    <property type="match status" value="1"/>
</dbReference>
<dbReference type="Gene3D" id="3.10.20.90">
    <property type="entry name" value="Phosphatidylinositol 3-kinase Catalytic Subunit, Chain A, domain 1"/>
    <property type="match status" value="1"/>
</dbReference>
<evidence type="ECO:0000256" key="2">
    <source>
        <dbReference type="ARBA" id="ARBA00000885"/>
    </source>
</evidence>
<dbReference type="InterPro" id="IPR000569">
    <property type="entry name" value="HECT_dom"/>
</dbReference>
<dbReference type="InterPro" id="IPR035983">
    <property type="entry name" value="Hect_E3_ubiquitin_ligase"/>
</dbReference>
<dbReference type="CDD" id="cd09212">
    <property type="entry name" value="PUB"/>
    <property type="match status" value="1"/>
</dbReference>
<feature type="domain" description="Ubiquitin-like" evidence="14">
    <location>
        <begin position="157"/>
        <end position="230"/>
    </location>
</feature>
<evidence type="ECO:0000259" key="14">
    <source>
        <dbReference type="PROSITE" id="PS50053"/>
    </source>
</evidence>
<keyword evidence="11" id="KW-0862">Zinc</keyword>
<evidence type="ECO:0000256" key="4">
    <source>
        <dbReference type="ARBA" id="ARBA00022670"/>
    </source>
</evidence>
<keyword evidence="9" id="KW-0378">Hydrolase</keyword>
<dbReference type="SUPFAM" id="SSF143503">
    <property type="entry name" value="PUG domain-like"/>
    <property type="match status" value="1"/>
</dbReference>
<keyword evidence="7" id="KW-0863">Zinc-finger</keyword>
<organism evidence="16 17">
    <name type="scientific">Symbiodinium microadriaticum</name>
    <name type="common">Dinoflagellate</name>
    <name type="synonym">Zooxanthella microadriatica</name>
    <dbReference type="NCBI Taxonomy" id="2951"/>
    <lineage>
        <taxon>Eukaryota</taxon>
        <taxon>Sar</taxon>
        <taxon>Alveolata</taxon>
        <taxon>Dinophyceae</taxon>
        <taxon>Suessiales</taxon>
        <taxon>Symbiodiniaceae</taxon>
        <taxon>Symbiodinium</taxon>
    </lineage>
</organism>
<dbReference type="InterPro" id="IPR001876">
    <property type="entry name" value="Znf_RanBP2"/>
</dbReference>
<dbReference type="PROSITE" id="PS50237">
    <property type="entry name" value="HECT"/>
    <property type="match status" value="1"/>
</dbReference>
<dbReference type="OrthoDB" id="423283at2759"/>
<dbReference type="AlphaFoldDB" id="A0A1Q9D9N8"/>
<dbReference type="SUPFAM" id="SSF56204">
    <property type="entry name" value="Hect, E3 ligase catalytic domain"/>
    <property type="match status" value="1"/>
</dbReference>
<dbReference type="EMBL" id="LSRX01000647">
    <property type="protein sequence ID" value="OLP91839.1"/>
    <property type="molecule type" value="Genomic_DNA"/>
</dbReference>
<evidence type="ECO:0000313" key="16">
    <source>
        <dbReference type="EMBL" id="OLP91839.1"/>
    </source>
</evidence>
<evidence type="ECO:0000256" key="9">
    <source>
        <dbReference type="ARBA" id="ARBA00022801"/>
    </source>
</evidence>
<dbReference type="InterPro" id="IPR000626">
    <property type="entry name" value="Ubiquitin-like_dom"/>
</dbReference>
<dbReference type="GO" id="GO:0006511">
    <property type="term" value="P:ubiquitin-dependent protein catabolic process"/>
    <property type="evidence" value="ECO:0007669"/>
    <property type="project" value="TreeGrafter"/>
</dbReference>
<evidence type="ECO:0000256" key="1">
    <source>
        <dbReference type="ARBA" id="ARBA00000707"/>
    </source>
</evidence>
<comment type="catalytic activity">
    <reaction evidence="1">
        <text>Thiol-dependent hydrolysis of ester, thioester, amide, peptide and isopeptide bonds formed by the C-terminal Gly of ubiquitin (a 76-residue protein attached to proteins as an intracellular targeting signal).</text>
        <dbReference type="EC" id="3.4.19.12"/>
    </reaction>
</comment>
<dbReference type="GO" id="GO:0008270">
    <property type="term" value="F:zinc ion binding"/>
    <property type="evidence" value="ECO:0007669"/>
    <property type="project" value="UniProtKB-KW"/>
</dbReference>
<keyword evidence="5" id="KW-0808">Transferase</keyword>
<dbReference type="GO" id="GO:0004843">
    <property type="term" value="F:cysteine-type deubiquitinase activity"/>
    <property type="evidence" value="ECO:0007669"/>
    <property type="project" value="UniProtKB-EC"/>
</dbReference>
<evidence type="ECO:0000256" key="11">
    <source>
        <dbReference type="ARBA" id="ARBA00022833"/>
    </source>
</evidence>
<dbReference type="CDD" id="cd17059">
    <property type="entry name" value="Ubl_OTU1"/>
    <property type="match status" value="1"/>
</dbReference>
<dbReference type="InterPro" id="IPR050409">
    <property type="entry name" value="E3_ubiq-protein_ligase"/>
</dbReference>
<dbReference type="Proteomes" id="UP000186817">
    <property type="component" value="Unassembled WGS sequence"/>
</dbReference>
<feature type="compositionally biased region" description="Low complexity" evidence="13">
    <location>
        <begin position="126"/>
        <end position="142"/>
    </location>
</feature>
<evidence type="ECO:0000256" key="5">
    <source>
        <dbReference type="ARBA" id="ARBA00022679"/>
    </source>
</evidence>
<dbReference type="GO" id="GO:0061630">
    <property type="term" value="F:ubiquitin protein ligase activity"/>
    <property type="evidence" value="ECO:0007669"/>
    <property type="project" value="UniProtKB-EC"/>
</dbReference>
<keyword evidence="17" id="KW-1185">Reference proteome</keyword>
<dbReference type="Gene3D" id="3.30.2160.10">
    <property type="entry name" value="Hect, E3 ligase catalytic domain"/>
    <property type="match status" value="1"/>
</dbReference>
<evidence type="ECO:0000256" key="3">
    <source>
        <dbReference type="ARBA" id="ARBA00004906"/>
    </source>
</evidence>
<proteinExistence type="predicted"/>
<name>A0A1Q9D9N8_SYMMI</name>
<evidence type="ECO:0000256" key="12">
    <source>
        <dbReference type="PROSITE-ProRule" id="PRU00104"/>
    </source>
</evidence>
<accession>A0A1Q9D9N8</accession>
<evidence type="ECO:0000256" key="8">
    <source>
        <dbReference type="ARBA" id="ARBA00022786"/>
    </source>
</evidence>
<sequence>MDEGWSCDQCTLINPSDVSVCSACGWELPAKRGAATNSLKRSDCEQLVSQIWSQNSLTALLMLVGNVADHPCELKYRGPIRKANARINAAVVQVPGAAEVLSLAGFVEDEAEAEYQAVLRGKAPTAASPEIKPSEAPAPASPDEVKSPERASASKDLRIRLRLPLGGSREMRVPAQTSVFDFQEQVHSLTGVPPIHQRIRYGFPTRVLAASEELSGIAEVGLQDGDVLTLEDLHDLFLGSLESGQFTMEELLNKMPPCEGSEASAETLFLKALAAFHIGMQETDFWGAVMAKVRALVGHEDFKKIAPEDVENVSDGLLALQKLFRHHDTHHRMLLVLRALPLRHKARQHTKLSIDRSRFFSSVADSVMDLDRRQMLTRLSVSYVGEKGVDAGGLTRDFFSSFSSTLVDDPQMKSEPLIWKKTGRGSLHPMPYPVQATTYGRQPNRMYQVCGRVFAMAMLHGCKMGCPLSRPFVRIMLNSIPDTLPELIAELNHEAGDQKDFRGNKEFLEKSLEELGLAGTLTFTGSNGCELIPGGATIQVTDENKEDWLRRVLKWELFSSAEHAASWFRAGLVDVLGGHREMKSARCPLLCLFDADTLIELWGKSGVTRQLHGEKDSSMDHLLQAMPLTELFCKYDLAADDHWDTDYFVLHTIMAGMDACCPILAPPHEKHKKLYLGKCPRQCSTSKLSDILQEAMRAHNFRLWVCGFGMKLPVSFFKDCILPLWQDFEVDDMPEEYIEDAVIDIGWQVKDEGMPLLLSCKSSIRDINWIEANMVEQYTMLGKLGQGAGGVSCRARERSAESPYISKAKFYPGGLVHFTLGMPGLSAKGKTNQWMARQRDKFAYILQMMRELSQDRMGGMRIEFRLSCILEDWAGLKEFLIHKLMDL</sequence>
<comment type="caution">
    <text evidence="12">Lacks conserved residue(s) required for the propagation of feature annotation.</text>
</comment>
<keyword evidence="10" id="KW-0788">Thiol protease</keyword>
<evidence type="ECO:0000259" key="15">
    <source>
        <dbReference type="PROSITE" id="PS50237"/>
    </source>
</evidence>
<dbReference type="SMART" id="SM00119">
    <property type="entry name" value="HECTc"/>
    <property type="match status" value="1"/>
</dbReference>
<comment type="catalytic activity">
    <reaction evidence="2">
        <text>S-ubiquitinyl-[E2 ubiquitin-conjugating enzyme]-L-cysteine + [acceptor protein]-L-lysine = [E2 ubiquitin-conjugating enzyme]-L-cysteine + N(6)-ubiquitinyl-[acceptor protein]-L-lysine.</text>
        <dbReference type="EC" id="2.3.2.26"/>
    </reaction>
</comment>
<keyword evidence="6" id="KW-0479">Metal-binding</keyword>
<dbReference type="InterPro" id="IPR018997">
    <property type="entry name" value="PUB_domain"/>
</dbReference>
<feature type="region of interest" description="Disordered" evidence="13">
    <location>
        <begin position="125"/>
        <end position="152"/>
    </location>
</feature>
<evidence type="ECO:0000256" key="7">
    <source>
        <dbReference type="ARBA" id="ARBA00022771"/>
    </source>
</evidence>
<dbReference type="PROSITE" id="PS50053">
    <property type="entry name" value="UBIQUITIN_2"/>
    <property type="match status" value="1"/>
</dbReference>
<dbReference type="Gene3D" id="3.90.1750.10">
    <property type="entry name" value="Hect, E3 ligase catalytic domains"/>
    <property type="match status" value="1"/>
</dbReference>
<dbReference type="InterPro" id="IPR048857">
    <property type="entry name" value="OTU1_Ubl"/>
</dbReference>
<dbReference type="SUPFAM" id="SSF54236">
    <property type="entry name" value="Ubiquitin-like"/>
    <property type="match status" value="1"/>
</dbReference>
<dbReference type="Pfam" id="PF09409">
    <property type="entry name" value="PUB"/>
    <property type="match status" value="1"/>
</dbReference>
<keyword evidence="8 12" id="KW-0833">Ubl conjugation pathway</keyword>
<gene>
    <name evidence="16" type="primary">Itch</name>
    <name evidence="16" type="ORF">AK812_SmicGene26418</name>
</gene>
<dbReference type="SMART" id="SM00580">
    <property type="entry name" value="PUG"/>
    <property type="match status" value="1"/>
</dbReference>
<evidence type="ECO:0000256" key="10">
    <source>
        <dbReference type="ARBA" id="ARBA00022807"/>
    </source>
</evidence>
<dbReference type="Pfam" id="PF00632">
    <property type="entry name" value="HECT"/>
    <property type="match status" value="1"/>
</dbReference>
<dbReference type="PANTHER" id="PTHR11254">
    <property type="entry name" value="HECT DOMAIN UBIQUITIN-PROTEIN LIGASE"/>
    <property type="match status" value="1"/>
</dbReference>
<dbReference type="InterPro" id="IPR036339">
    <property type="entry name" value="PUB-like_dom_sf"/>
</dbReference>
<evidence type="ECO:0000256" key="13">
    <source>
        <dbReference type="SAM" id="MobiDB-lite"/>
    </source>
</evidence>
<reference evidence="16 17" key="1">
    <citation type="submission" date="2016-02" db="EMBL/GenBank/DDBJ databases">
        <title>Genome analysis of coral dinoflagellate symbionts highlights evolutionary adaptations to a symbiotic lifestyle.</title>
        <authorList>
            <person name="Aranda M."/>
            <person name="Li Y."/>
            <person name="Liew Y.J."/>
            <person name="Baumgarten S."/>
            <person name="Simakov O."/>
            <person name="Wilson M."/>
            <person name="Piel J."/>
            <person name="Ashoor H."/>
            <person name="Bougouffa S."/>
            <person name="Bajic V.B."/>
            <person name="Ryu T."/>
            <person name="Ravasi T."/>
            <person name="Bayer T."/>
            <person name="Micklem G."/>
            <person name="Kim H."/>
            <person name="Bhak J."/>
            <person name="Lajeunesse T.C."/>
            <person name="Voolstra C.R."/>
        </authorList>
    </citation>
    <scope>NUCLEOTIDE SEQUENCE [LARGE SCALE GENOMIC DNA]</scope>
    <source>
        <strain evidence="16 17">CCMP2467</strain>
    </source>
</reference>
<dbReference type="InterPro" id="IPR029071">
    <property type="entry name" value="Ubiquitin-like_domsf"/>
</dbReference>
<dbReference type="GO" id="GO:0016567">
    <property type="term" value="P:protein ubiquitination"/>
    <property type="evidence" value="ECO:0007669"/>
    <property type="project" value="TreeGrafter"/>
</dbReference>
<feature type="domain" description="HECT" evidence="15">
    <location>
        <begin position="366"/>
        <end position="598"/>
    </location>
</feature>
<comment type="caution">
    <text evidence="16">The sequence shown here is derived from an EMBL/GenBank/DDBJ whole genome shotgun (WGS) entry which is preliminary data.</text>
</comment>
<evidence type="ECO:0000256" key="6">
    <source>
        <dbReference type="ARBA" id="ARBA00022723"/>
    </source>
</evidence>
<keyword evidence="4" id="KW-0645">Protease</keyword>
<dbReference type="Pfam" id="PF21403">
    <property type="entry name" value="OTU1_UBXL"/>
    <property type="match status" value="1"/>
</dbReference>